<feature type="compositionally biased region" description="Pro residues" evidence="1">
    <location>
        <begin position="727"/>
        <end position="738"/>
    </location>
</feature>
<feature type="compositionally biased region" description="Basic and acidic residues" evidence="1">
    <location>
        <begin position="991"/>
        <end position="1007"/>
    </location>
</feature>
<keyword evidence="3" id="KW-1185">Reference proteome</keyword>
<feature type="compositionally biased region" description="Basic and acidic residues" evidence="1">
    <location>
        <begin position="360"/>
        <end position="420"/>
    </location>
</feature>
<accession>A0A0C9W9R0</accession>
<evidence type="ECO:0000313" key="2">
    <source>
        <dbReference type="EMBL" id="KIJ60076.1"/>
    </source>
</evidence>
<feature type="compositionally biased region" description="Pro residues" evidence="1">
    <location>
        <begin position="863"/>
        <end position="876"/>
    </location>
</feature>
<dbReference type="HOGENOM" id="CLU_278490_0_0_1"/>
<reference evidence="2 3" key="1">
    <citation type="submission" date="2014-04" db="EMBL/GenBank/DDBJ databases">
        <title>Evolutionary Origins and Diversification of the Mycorrhizal Mutualists.</title>
        <authorList>
            <consortium name="DOE Joint Genome Institute"/>
            <consortium name="Mycorrhizal Genomics Consortium"/>
            <person name="Kohler A."/>
            <person name="Kuo A."/>
            <person name="Nagy L.G."/>
            <person name="Floudas D."/>
            <person name="Copeland A."/>
            <person name="Barry K.W."/>
            <person name="Cichocki N."/>
            <person name="Veneault-Fourrey C."/>
            <person name="LaButti K."/>
            <person name="Lindquist E.A."/>
            <person name="Lipzen A."/>
            <person name="Lundell T."/>
            <person name="Morin E."/>
            <person name="Murat C."/>
            <person name="Riley R."/>
            <person name="Ohm R."/>
            <person name="Sun H."/>
            <person name="Tunlid A."/>
            <person name="Henrissat B."/>
            <person name="Grigoriev I.V."/>
            <person name="Hibbett D.S."/>
            <person name="Martin F."/>
        </authorList>
    </citation>
    <scope>NUCLEOTIDE SEQUENCE [LARGE SCALE GENOMIC DNA]</scope>
    <source>
        <strain evidence="2 3">MD-312</strain>
    </source>
</reference>
<organism evidence="2 3">
    <name type="scientific">Hydnomerulius pinastri MD-312</name>
    <dbReference type="NCBI Taxonomy" id="994086"/>
    <lineage>
        <taxon>Eukaryota</taxon>
        <taxon>Fungi</taxon>
        <taxon>Dikarya</taxon>
        <taxon>Basidiomycota</taxon>
        <taxon>Agaricomycotina</taxon>
        <taxon>Agaricomycetes</taxon>
        <taxon>Agaricomycetidae</taxon>
        <taxon>Boletales</taxon>
        <taxon>Boletales incertae sedis</taxon>
        <taxon>Leucogyrophana</taxon>
    </lineage>
</organism>
<feature type="compositionally biased region" description="Low complexity" evidence="1">
    <location>
        <begin position="273"/>
        <end position="287"/>
    </location>
</feature>
<feature type="region of interest" description="Disordered" evidence="1">
    <location>
        <begin position="1"/>
        <end position="28"/>
    </location>
</feature>
<feature type="compositionally biased region" description="Basic and acidic residues" evidence="1">
    <location>
        <begin position="450"/>
        <end position="508"/>
    </location>
</feature>
<name>A0A0C9W9R0_9AGAM</name>
<evidence type="ECO:0000313" key="3">
    <source>
        <dbReference type="Proteomes" id="UP000053820"/>
    </source>
</evidence>
<feature type="compositionally biased region" description="Low complexity" evidence="1">
    <location>
        <begin position="620"/>
        <end position="638"/>
    </location>
</feature>
<proteinExistence type="predicted"/>
<feature type="compositionally biased region" description="Basic and acidic residues" evidence="1">
    <location>
        <begin position="307"/>
        <end position="325"/>
    </location>
</feature>
<feature type="compositionally biased region" description="Pro residues" evidence="1">
    <location>
        <begin position="785"/>
        <end position="796"/>
    </location>
</feature>
<feature type="compositionally biased region" description="Basic residues" evidence="1">
    <location>
        <begin position="1"/>
        <end position="12"/>
    </location>
</feature>
<evidence type="ECO:0000256" key="1">
    <source>
        <dbReference type="SAM" id="MobiDB-lite"/>
    </source>
</evidence>
<sequence length="1135" mass="124679">MSARQNKKRKGRNNVNNRERTVTTFTEDPNTSFLVPLASEEPAGGAPANLMSSPFSVASSSGGAGNNQGSHFQLAQGNFSMPYTGYMTPLHAQQQQQQQQFYQQPSMLPPGKNDLEVLENLKTMIKEGQHEFYRAIPQPAALAALYMGPHQHHHGGQVPPHPEQIPADYRGAHYSQPGYDSSNDARNLNDKATLDNGSQSMNNNNNEASTSLLGGSKHDTAGPDPRNLSDLKPPANQGDLLDKPRNAGDTSTSDSKTDQPRSAAEYGSRQDPSLSSSLSSPNKLSASAYDSVKDSDASRLPPSRENSWTHRDPLDDRRGRSDDRNGTLPLAGRPSTFDNRPTNGNGGGAGGPDSRFPPPGDRRFFDRDRERDRERFGDRERERDRDWERDRPDVPPIRDIRDRDRDASRDARDTNRRPEFFGRSYGRSHAPRPPPEQRHYEPSYGADYTPPRRLDTDGDRRGGVRPGSLDDRSSRPPPAADDRRPLDDRRPPPLGADDRRGTIDDRPIRPLPGGPVSRPPPPSSEDRASRAPPLSSDDSVAVTRAGTGADDDRGARVPPPSSASLAADERPARVPVSLEERISQPAPSLQDRLSQPGPTAVPTRVDVGRQPSLEERLSHGPVSAAATVTGGGPTSTPSDRPTLSDSSSRTGPLDPPRPSTLNDRSPVNERFARPVTPPPPARGAYTRASSVVRDDLRGPPPKDDVRDRDRERDFRTNSRDLSRERAPPLPATGGPPPLTSSSYRPPSDLDRSFGDRDDRDRRERDAMDLDAPPSRFVASDSLSRPGPPPRRYSPPPLDRDRERDRGRAYYPPRSPPPVRVGEGAYDPNRYAGDRDRERERDAYEQRRRDWYAPGAADDDKRGPLPPPPSSLPPPSWRPYDRPPLSDRDRFDRDRDTRDVRDRDRDLPPRSTWDDRDRRPGFPPSPTRMDSGPPRSLSSRLTDGYGTVGDDRSYPPPPPRDFERPRYGAVDDNPPPFSRVRGRSPSPPPRRGGIDDLRPPMKRAREDGMPPPYGSGTGSGPGPASRDGYSPARRGSIAGEYPPRSVGTPPPSSGGSSSFYDSRGGPPPPPPFSGGSGGDRDYGGGARGVDYGYDRDGRRSPPGSRIGPPGYGRGPYGRPGDVRDDRRYMPPPPPRP</sequence>
<feature type="compositionally biased region" description="Low complexity" evidence="1">
    <location>
        <begin position="1041"/>
        <end position="1063"/>
    </location>
</feature>
<dbReference type="OrthoDB" id="3184410at2759"/>
<gene>
    <name evidence="2" type="ORF">HYDPIDRAFT_43625</name>
</gene>
<dbReference type="AlphaFoldDB" id="A0A0C9W9R0"/>
<feature type="compositionally biased region" description="Basic and acidic residues" evidence="1">
    <location>
        <begin position="567"/>
        <end position="582"/>
    </location>
</feature>
<feature type="compositionally biased region" description="Pro residues" evidence="1">
    <location>
        <begin position="509"/>
        <end position="523"/>
    </location>
</feature>
<feature type="compositionally biased region" description="Polar residues" evidence="1">
    <location>
        <begin position="585"/>
        <end position="597"/>
    </location>
</feature>
<protein>
    <submittedName>
        <fullName evidence="2">Unplaced genomic scaffold scaffold_43, whole genome shotgun sequence</fullName>
    </submittedName>
</protein>
<feature type="compositionally biased region" description="Polar residues" evidence="1">
    <location>
        <begin position="195"/>
        <end position="213"/>
    </location>
</feature>
<dbReference type="EMBL" id="KN839877">
    <property type="protein sequence ID" value="KIJ60076.1"/>
    <property type="molecule type" value="Genomic_DNA"/>
</dbReference>
<feature type="compositionally biased region" description="Polar residues" evidence="1">
    <location>
        <begin position="639"/>
        <end position="650"/>
    </location>
</feature>
<feature type="compositionally biased region" description="Basic and acidic residues" evidence="1">
    <location>
        <begin position="831"/>
        <end position="850"/>
    </location>
</feature>
<feature type="region of interest" description="Disordered" evidence="1">
    <location>
        <begin position="150"/>
        <end position="1135"/>
    </location>
</feature>
<dbReference type="Proteomes" id="UP000053820">
    <property type="component" value="Unassembled WGS sequence"/>
</dbReference>
<feature type="compositionally biased region" description="Basic and acidic residues" evidence="1">
    <location>
        <begin position="692"/>
        <end position="726"/>
    </location>
</feature>
<feature type="compositionally biased region" description="Basic and acidic residues" evidence="1">
    <location>
        <begin position="797"/>
        <end position="807"/>
    </location>
</feature>
<feature type="compositionally biased region" description="Basic and acidic residues" evidence="1">
    <location>
        <begin position="747"/>
        <end position="767"/>
    </location>
</feature>
<feature type="compositionally biased region" description="Basic and acidic residues" evidence="1">
    <location>
        <begin position="878"/>
        <end position="919"/>
    </location>
</feature>